<accession>F3CI52</accession>
<comment type="caution">
    <text evidence="2">The sequence shown here is derived from an EMBL/GenBank/DDBJ whole genome shotgun (WGS) entry which is preliminary data.</text>
</comment>
<evidence type="ECO:0000313" key="3">
    <source>
        <dbReference type="Proteomes" id="UP000005466"/>
    </source>
</evidence>
<evidence type="ECO:0000256" key="1">
    <source>
        <dbReference type="SAM" id="MobiDB-lite"/>
    </source>
</evidence>
<protein>
    <submittedName>
        <fullName evidence="2">Mobilization protein</fullName>
    </submittedName>
</protein>
<reference evidence="2 3" key="1">
    <citation type="journal article" date="2011" name="PLoS Pathog.">
        <title>Dynamic evolution of pathogenicity revealed by sequencing and comparative genomics of 19 Pseudomonas syringae isolates.</title>
        <authorList>
            <person name="Baltrus D.A."/>
            <person name="Nishimura M.T."/>
            <person name="Romanchuk A."/>
            <person name="Chang J.H."/>
            <person name="Mukhtar M.S."/>
            <person name="Cherkis K."/>
            <person name="Roach J."/>
            <person name="Grant S.R."/>
            <person name="Jones C.D."/>
            <person name="Dangl J.L."/>
        </authorList>
    </citation>
    <scope>NUCLEOTIDE SEQUENCE [LARGE SCALE GENOMIC DNA]</scope>
    <source>
        <strain evidence="3">race 4</strain>
    </source>
</reference>
<sequence>MERRNKASDRGDGNRQVAANNALREQISAQILDLTAFRAARQAAP</sequence>
<proteinExistence type="predicted"/>
<dbReference type="AlphaFoldDB" id="F3CI52"/>
<evidence type="ECO:0000313" key="2">
    <source>
        <dbReference type="EMBL" id="EGH18944.1"/>
    </source>
</evidence>
<dbReference type="EMBL" id="ADWY01003371">
    <property type="protein sequence ID" value="EGH18944.1"/>
    <property type="molecule type" value="Genomic_DNA"/>
</dbReference>
<feature type="region of interest" description="Disordered" evidence="1">
    <location>
        <begin position="1"/>
        <end position="21"/>
    </location>
</feature>
<dbReference type="Proteomes" id="UP000005466">
    <property type="component" value="Unassembled WGS sequence"/>
</dbReference>
<feature type="compositionally biased region" description="Basic and acidic residues" evidence="1">
    <location>
        <begin position="1"/>
        <end position="13"/>
    </location>
</feature>
<organism evidence="2 3">
    <name type="scientific">Pseudomonas savastanoi pv. glycinea str. race 4</name>
    <dbReference type="NCBI Taxonomy" id="875330"/>
    <lineage>
        <taxon>Bacteria</taxon>
        <taxon>Pseudomonadati</taxon>
        <taxon>Pseudomonadota</taxon>
        <taxon>Gammaproteobacteria</taxon>
        <taxon>Pseudomonadales</taxon>
        <taxon>Pseudomonadaceae</taxon>
        <taxon>Pseudomonas</taxon>
    </lineage>
</organism>
<name>F3CI52_PSESG</name>
<gene>
    <name evidence="2" type="ORF">Pgy4_38878</name>
</gene>
<feature type="non-terminal residue" evidence="2">
    <location>
        <position position="45"/>
    </location>
</feature>